<evidence type="ECO:0000256" key="6">
    <source>
        <dbReference type="ARBA" id="ARBA00022958"/>
    </source>
</evidence>
<dbReference type="HAMAP" id="MF_00379">
    <property type="entry name" value="GTPase_MnmE"/>
    <property type="match status" value="1"/>
</dbReference>
<dbReference type="GO" id="GO:0005525">
    <property type="term" value="F:GTP binding"/>
    <property type="evidence" value="ECO:0007669"/>
    <property type="project" value="UniProtKB-UniRule"/>
</dbReference>
<comment type="caution">
    <text evidence="8">Lacks conserved residue(s) required for the propagation of feature annotation.</text>
</comment>
<dbReference type="GO" id="GO:0046872">
    <property type="term" value="F:metal ion binding"/>
    <property type="evidence" value="ECO:0007669"/>
    <property type="project" value="UniProtKB-KW"/>
</dbReference>
<dbReference type="PRINTS" id="PR00326">
    <property type="entry name" value="GTP1OBG"/>
</dbReference>
<evidence type="ECO:0000256" key="4">
    <source>
        <dbReference type="ARBA" id="ARBA00022801"/>
    </source>
</evidence>
<organism evidence="10 11">
    <name type="scientific">Methylocystis bryophila</name>
    <dbReference type="NCBI Taxonomy" id="655015"/>
    <lineage>
        <taxon>Bacteria</taxon>
        <taxon>Pseudomonadati</taxon>
        <taxon>Pseudomonadota</taxon>
        <taxon>Alphaproteobacteria</taxon>
        <taxon>Hyphomicrobiales</taxon>
        <taxon>Methylocystaceae</taxon>
        <taxon>Methylocystis</taxon>
    </lineage>
</organism>
<dbReference type="RefSeq" id="WP_085771418.1">
    <property type="nucleotide sequence ID" value="NZ_AP027149.1"/>
</dbReference>
<keyword evidence="5 8" id="KW-0460">Magnesium</keyword>
<dbReference type="SUPFAM" id="SSF116878">
    <property type="entry name" value="TrmE connector domain"/>
    <property type="match status" value="1"/>
</dbReference>
<evidence type="ECO:0000259" key="9">
    <source>
        <dbReference type="PROSITE" id="PS51709"/>
    </source>
</evidence>
<evidence type="ECO:0000256" key="5">
    <source>
        <dbReference type="ARBA" id="ARBA00022842"/>
    </source>
</evidence>
<feature type="binding site" evidence="8">
    <location>
        <position position="435"/>
    </location>
    <ligand>
        <name>(6S)-5-formyl-5,6,7,8-tetrahydrofolate</name>
        <dbReference type="ChEBI" id="CHEBI:57457"/>
    </ligand>
</feature>
<evidence type="ECO:0000256" key="3">
    <source>
        <dbReference type="ARBA" id="ARBA00022741"/>
    </source>
</evidence>
<keyword evidence="8" id="KW-0963">Cytoplasm</keyword>
<dbReference type="GO" id="GO:0030488">
    <property type="term" value="P:tRNA methylation"/>
    <property type="evidence" value="ECO:0007669"/>
    <property type="project" value="TreeGrafter"/>
</dbReference>
<dbReference type="Pfam" id="PF01926">
    <property type="entry name" value="MMR_HSR1"/>
    <property type="match status" value="1"/>
</dbReference>
<dbReference type="InterPro" id="IPR005225">
    <property type="entry name" value="Small_GTP-bd"/>
</dbReference>
<sequence>MTVETIFALASGAGRAAVAVIRLSGPAAGATLSALAGATPEPRRADYVRFRDPRSDETLDYGLALWFPAPHSATGEDCAELHLHGGRAVVDAALLTLAQFPGLRLAEPGEFARRAFVNGKIDLSQAEALADLIEARTAFQRRQALRLAGGALRRETEIWRSAIVEAMALVESDLDFADEAEVSAVPAGALESLLGPALEQIDRALASAPASERLREGFLVVLLGPPNAGKSTLLNALARREAAIVSEEPGTTRDLIEVELDLGGLPITLVDTAGLRESESAVERIGVARARARAGEADLILWLSEGGAEPAPDFGPAAAEVLRVATKADVVQPAPDSLAVSTREGRGMDILCNEIAYRAGAALGDGGSALIAHARQRAELEEARERLGAALQGDKAPELVAEDLRLAARALQRIAGAVDVEDLLGLIFSRFCIGK</sequence>
<evidence type="ECO:0000256" key="2">
    <source>
        <dbReference type="ARBA" id="ARBA00022694"/>
    </source>
</evidence>
<dbReference type="SUPFAM" id="SSF52540">
    <property type="entry name" value="P-loop containing nucleoside triphosphate hydrolases"/>
    <property type="match status" value="1"/>
</dbReference>
<feature type="binding site" evidence="8">
    <location>
        <position position="231"/>
    </location>
    <ligand>
        <name>Mg(2+)</name>
        <dbReference type="ChEBI" id="CHEBI:18420"/>
    </ligand>
</feature>
<dbReference type="InterPro" id="IPR031168">
    <property type="entry name" value="G_TrmE"/>
</dbReference>
<dbReference type="OrthoDB" id="9805918at2"/>
<dbReference type="Pfam" id="PF10396">
    <property type="entry name" value="TrmE_N"/>
    <property type="match status" value="1"/>
</dbReference>
<name>A0A1W6MUR4_9HYPH</name>
<keyword evidence="4 8" id="KW-0378">Hydrolase</keyword>
<dbReference type="InterPro" id="IPR027266">
    <property type="entry name" value="TrmE/GcvT-like"/>
</dbReference>
<dbReference type="FunFam" id="3.30.1360.120:FF:000007">
    <property type="entry name" value="tRNA modification GTPase GTPBP3, mitochondrial"/>
    <property type="match status" value="1"/>
</dbReference>
<dbReference type="GO" id="GO:0002098">
    <property type="term" value="P:tRNA wobble uridine modification"/>
    <property type="evidence" value="ECO:0007669"/>
    <property type="project" value="TreeGrafter"/>
</dbReference>
<dbReference type="CDD" id="cd14858">
    <property type="entry name" value="TrmE_N"/>
    <property type="match status" value="1"/>
</dbReference>
<dbReference type="CDD" id="cd04164">
    <property type="entry name" value="trmE"/>
    <property type="match status" value="1"/>
</dbReference>
<evidence type="ECO:0000313" key="10">
    <source>
        <dbReference type="EMBL" id="ARN81322.1"/>
    </source>
</evidence>
<evidence type="ECO:0000256" key="1">
    <source>
        <dbReference type="ARBA" id="ARBA00011043"/>
    </source>
</evidence>
<evidence type="ECO:0000256" key="7">
    <source>
        <dbReference type="ARBA" id="ARBA00023134"/>
    </source>
</evidence>
<feature type="binding site" evidence="8">
    <location>
        <begin position="271"/>
        <end position="274"/>
    </location>
    <ligand>
        <name>GTP</name>
        <dbReference type="ChEBI" id="CHEBI:37565"/>
    </ligand>
</feature>
<comment type="subcellular location">
    <subcellularLocation>
        <location evidence="8">Cytoplasm</location>
    </subcellularLocation>
</comment>
<dbReference type="STRING" id="655015.B1812_09795"/>
<dbReference type="EC" id="3.6.-.-" evidence="8"/>
<dbReference type="Gene3D" id="1.20.120.430">
    <property type="entry name" value="tRNA modification GTPase MnmE domain 2"/>
    <property type="match status" value="1"/>
</dbReference>
<gene>
    <name evidence="8" type="primary">mnmE</name>
    <name evidence="8" type="synonym">trmE</name>
    <name evidence="10" type="ORF">B1812_09795</name>
</gene>
<dbReference type="PROSITE" id="PS51709">
    <property type="entry name" value="G_TRME"/>
    <property type="match status" value="1"/>
</dbReference>
<dbReference type="NCBIfam" id="TIGR00231">
    <property type="entry name" value="small_GTP"/>
    <property type="match status" value="1"/>
</dbReference>
<dbReference type="InterPro" id="IPR004520">
    <property type="entry name" value="GTPase_MnmE"/>
</dbReference>
<dbReference type="KEGG" id="mbry:B1812_09795"/>
<dbReference type="GO" id="GO:0005737">
    <property type="term" value="C:cytoplasm"/>
    <property type="evidence" value="ECO:0007669"/>
    <property type="project" value="UniProtKB-SubCell"/>
</dbReference>
<comment type="cofactor">
    <cofactor evidence="8">
        <name>K(+)</name>
        <dbReference type="ChEBI" id="CHEBI:29103"/>
    </cofactor>
    <text evidence="8">Binds 1 potassium ion per subunit.</text>
</comment>
<proteinExistence type="inferred from homology"/>
<keyword evidence="6 8" id="KW-0630">Potassium</keyword>
<dbReference type="InterPro" id="IPR018948">
    <property type="entry name" value="GTP-bd_TrmE_N"/>
</dbReference>
<comment type="function">
    <text evidence="8">Exhibits a very high intrinsic GTPase hydrolysis rate. Involved in the addition of a carboxymethylaminomethyl (cmnm) group at the wobble position (U34) of certain tRNAs, forming tRNA-cmnm(5)s(2)U34.</text>
</comment>
<dbReference type="NCBIfam" id="NF003661">
    <property type="entry name" value="PRK05291.1-3"/>
    <property type="match status" value="1"/>
</dbReference>
<evidence type="ECO:0000256" key="8">
    <source>
        <dbReference type="HAMAP-Rule" id="MF_00379"/>
    </source>
</evidence>
<feature type="binding site" evidence="8">
    <location>
        <position position="80"/>
    </location>
    <ligand>
        <name>(6S)-5-formyl-5,6,7,8-tetrahydrofolate</name>
        <dbReference type="ChEBI" id="CHEBI:57457"/>
    </ligand>
</feature>
<dbReference type="InterPro" id="IPR027417">
    <property type="entry name" value="P-loop_NTPase"/>
</dbReference>
<dbReference type="PANTHER" id="PTHR42714:SF2">
    <property type="entry name" value="TRNA MODIFICATION GTPASE GTPBP3, MITOCHONDRIAL"/>
    <property type="match status" value="1"/>
</dbReference>
<dbReference type="Proteomes" id="UP000193978">
    <property type="component" value="Chromosome"/>
</dbReference>
<feature type="binding site" evidence="8">
    <location>
        <begin position="227"/>
        <end position="232"/>
    </location>
    <ligand>
        <name>GTP</name>
        <dbReference type="ChEBI" id="CHEBI:37565"/>
    </ligand>
</feature>
<feature type="binding site" evidence="8">
    <location>
        <position position="120"/>
    </location>
    <ligand>
        <name>(6S)-5-formyl-5,6,7,8-tetrahydrofolate</name>
        <dbReference type="ChEBI" id="CHEBI:57457"/>
    </ligand>
</feature>
<feature type="binding site" evidence="8">
    <location>
        <position position="22"/>
    </location>
    <ligand>
        <name>(6S)-5-formyl-5,6,7,8-tetrahydrofolate</name>
        <dbReference type="ChEBI" id="CHEBI:57457"/>
    </ligand>
</feature>
<dbReference type="AlphaFoldDB" id="A0A1W6MUR4"/>
<dbReference type="GO" id="GO:0003924">
    <property type="term" value="F:GTPase activity"/>
    <property type="evidence" value="ECO:0007669"/>
    <property type="project" value="UniProtKB-UniRule"/>
</dbReference>
<dbReference type="EMBL" id="CP019948">
    <property type="protein sequence ID" value="ARN81322.1"/>
    <property type="molecule type" value="Genomic_DNA"/>
</dbReference>
<keyword evidence="3 8" id="KW-0547">Nucleotide-binding</keyword>
<dbReference type="InterPro" id="IPR006073">
    <property type="entry name" value="GTP-bd"/>
</dbReference>
<keyword evidence="8" id="KW-0479">Metal-binding</keyword>
<accession>A0A1W6MUR4</accession>
<feature type="domain" description="TrmE-type G" evidence="9">
    <location>
        <begin position="217"/>
        <end position="360"/>
    </location>
</feature>
<evidence type="ECO:0000313" key="11">
    <source>
        <dbReference type="Proteomes" id="UP000193978"/>
    </source>
</evidence>
<feature type="binding site" evidence="8">
    <location>
        <begin position="246"/>
        <end position="252"/>
    </location>
    <ligand>
        <name>GTP</name>
        <dbReference type="ChEBI" id="CHEBI:37565"/>
    </ligand>
</feature>
<dbReference type="Gene3D" id="3.40.50.300">
    <property type="entry name" value="P-loop containing nucleotide triphosphate hydrolases"/>
    <property type="match status" value="1"/>
</dbReference>
<dbReference type="PANTHER" id="PTHR42714">
    <property type="entry name" value="TRNA MODIFICATION GTPASE GTPBP3"/>
    <property type="match status" value="1"/>
</dbReference>
<dbReference type="InterPro" id="IPR027368">
    <property type="entry name" value="MnmE_dom2"/>
</dbReference>
<feature type="binding site" evidence="8">
    <location>
        <position position="252"/>
    </location>
    <ligand>
        <name>Mg(2+)</name>
        <dbReference type="ChEBI" id="CHEBI:18420"/>
    </ligand>
</feature>
<dbReference type="InterPro" id="IPR025867">
    <property type="entry name" value="MnmE_helical"/>
</dbReference>
<keyword evidence="7 8" id="KW-0342">GTP-binding</keyword>
<dbReference type="Pfam" id="PF12631">
    <property type="entry name" value="MnmE_helical"/>
    <property type="match status" value="1"/>
</dbReference>
<reference evidence="10 11" key="1">
    <citation type="submission" date="2017-02" db="EMBL/GenBank/DDBJ databases">
        <authorList>
            <person name="Peterson S.W."/>
        </authorList>
    </citation>
    <scope>NUCLEOTIDE SEQUENCE [LARGE SCALE GENOMIC DNA]</scope>
    <source>
        <strain evidence="10 11">S285</strain>
    </source>
</reference>
<protein>
    <recommendedName>
        <fullName evidence="8">tRNA modification GTPase MnmE</fullName>
        <ecNumber evidence="8">3.6.-.-</ecNumber>
    </recommendedName>
</protein>
<keyword evidence="2 8" id="KW-0819">tRNA processing</keyword>
<comment type="subunit">
    <text evidence="8">Homodimer. Heterotetramer of two MnmE and two MnmG subunits.</text>
</comment>
<dbReference type="Gene3D" id="3.30.1360.120">
    <property type="entry name" value="Probable tRNA modification gtpase trme, domain 1"/>
    <property type="match status" value="1"/>
</dbReference>
<comment type="similarity">
    <text evidence="1 8">Belongs to the TRAFAC class TrmE-Era-EngA-EngB-Septin-like GTPase superfamily. TrmE GTPase family.</text>
</comment>
<keyword evidence="11" id="KW-1185">Reference proteome</keyword>